<evidence type="ECO:0000256" key="4">
    <source>
        <dbReference type="ARBA" id="ARBA00022801"/>
    </source>
</evidence>
<protein>
    <recommendedName>
        <fullName evidence="2">RNA helicase</fullName>
        <ecNumber evidence="2">3.6.4.13</ecNumber>
    </recommendedName>
</protein>
<feature type="non-terminal residue" evidence="10">
    <location>
        <position position="1"/>
    </location>
</feature>
<dbReference type="SMART" id="SM00487">
    <property type="entry name" value="DEXDc"/>
    <property type="match status" value="1"/>
</dbReference>
<accession>A0ABP1G8I3</accession>
<sequence length="1125" mass="121297">VLKTLASNELSKEELALLQTSAMIGQTPTKRQKLRHALACQRLGLDAPGNALLEVERPVLTADVEPERPHANVEATLQARGMPEESPSEDDASVTSEDEVMAEVQTAQPPASMSLTEQRQLAQSIRQQMGLPPDEDDEAIKERRASHAQAGPTRIVTVQRREHIQEARAGLPVLGMEQEIMEAITGNDVCLLCGETGSGKTTQVPQFLYEAGYGSKQFPERAGRIGVTQPRRVAAIAAARRVAEELNCSVGGAVGYQVRYDRQVSADTAVKFMTDGILLRELQSDLLLRAYSVLVLDEAHERSFNTDLLLGLLSRVVPLRKQMAEQGGEVPPLKLVIMSATLRVEDFAANTKLFPTPPPIIRVPARQYPVTVHFCRRTELYDYVGAAFGKVVQIHERLAPGGVLVFMTGQREVEHLCARLRSKYAKSQHAPSPAALQPGSGPKPEDASSNPVGGFGADEAEQHAESAEPLQASTDDYDAEEALEEEEETATLGGDQFTPEQIAIAEAAFNQAQGDGAPEGDEAPKDQSGQEQAGLMPVHVLPLYAMLPGGAQDAVFRAVPSGHRLIIVATNVAETSLTIPGIRYVVDAGRAKEKVLDSHGAAARFQITWISKASAEQRAGRAGRTGPGHCYRLYSSAHFNDSFPQHSDPEVLKTPLEGVALIMKAMGIDKVLNFPFPTAPDRDALAAAERTLRALGALDADGALTERGRAMAALPLDPRPSRMILQAAEDALARKRPEAIVSAAVALAAVVSGESPFIHVDSLQAGEGEGEEKLKSRRQSARAAHRRLCIARSDALNALSAFVSWLGAQNKEDFCRQHHLHAKNLREAAALHSQLLRQLAGSALLPGIALPRSPLAPELPSQKVLLLLQRAIAAGWADQVARRVHSLEYVQGHAETKAGRTRAVRYMPQALAEDVYLHPQSALAKTAPEFVVYTQILRTEKRPYLAGVTEVEARWLPEVAQPLIRLSGPLEDPPPHYSAAADAVVATHSATFGQHEWPVPAQERPCKDPAVQARHFAAALLEGAVLPSMAGLRSQLAASPASAAAPYSQGQKRVALLVHTLTSAHVFSLAALAQALAQDPSFLMQELLAWLQKDAVEALESIWPTLLLEAERAGLKKGARPVGKK</sequence>
<evidence type="ECO:0000256" key="2">
    <source>
        <dbReference type="ARBA" id="ARBA00012552"/>
    </source>
</evidence>
<evidence type="ECO:0000256" key="7">
    <source>
        <dbReference type="SAM" id="MobiDB-lite"/>
    </source>
</evidence>
<dbReference type="Pfam" id="PF07717">
    <property type="entry name" value="OB_NTP_bind"/>
    <property type="match status" value="1"/>
</dbReference>
<dbReference type="InterPro" id="IPR011709">
    <property type="entry name" value="DEAD-box_helicase_OB_fold"/>
</dbReference>
<keyword evidence="11" id="KW-1185">Reference proteome</keyword>
<dbReference type="Pfam" id="PF00271">
    <property type="entry name" value="Helicase_C"/>
    <property type="match status" value="1"/>
</dbReference>
<keyword evidence="4" id="KW-0378">Hydrolase</keyword>
<dbReference type="Gene3D" id="1.20.120.1080">
    <property type="match status" value="1"/>
</dbReference>
<reference evidence="10 11" key="1">
    <citation type="submission" date="2024-06" db="EMBL/GenBank/DDBJ databases">
        <authorList>
            <person name="Kraege A."/>
            <person name="Thomma B."/>
        </authorList>
    </citation>
    <scope>NUCLEOTIDE SEQUENCE [LARGE SCALE GENOMIC DNA]</scope>
</reference>
<evidence type="ECO:0000313" key="10">
    <source>
        <dbReference type="EMBL" id="CAL5226953.1"/>
    </source>
</evidence>
<dbReference type="EC" id="3.6.4.13" evidence="2"/>
<dbReference type="PROSITE" id="PS00690">
    <property type="entry name" value="DEAH_ATP_HELICASE"/>
    <property type="match status" value="1"/>
</dbReference>
<comment type="similarity">
    <text evidence="1">Belongs to the DEAD box helicase family. DEAH subfamily.</text>
</comment>
<dbReference type="Pfam" id="PF00270">
    <property type="entry name" value="DEAD"/>
    <property type="match status" value="1"/>
</dbReference>
<dbReference type="Pfam" id="PF23362">
    <property type="entry name" value="DHX37_C"/>
    <property type="match status" value="1"/>
</dbReference>
<keyword evidence="5" id="KW-0347">Helicase</keyword>
<keyword evidence="3" id="KW-0547">Nucleotide-binding</keyword>
<dbReference type="SUPFAM" id="SSF52540">
    <property type="entry name" value="P-loop containing nucleoside triphosphate hydrolases"/>
    <property type="match status" value="1"/>
</dbReference>
<evidence type="ECO:0000256" key="6">
    <source>
        <dbReference type="ARBA" id="ARBA00022840"/>
    </source>
</evidence>
<dbReference type="PANTHER" id="PTHR18934:SF99">
    <property type="entry name" value="ATP-DEPENDENT RNA HELICASE DHX37-RELATED"/>
    <property type="match status" value="1"/>
</dbReference>
<dbReference type="InterPro" id="IPR007502">
    <property type="entry name" value="Helicase-assoc_dom"/>
</dbReference>
<evidence type="ECO:0000259" key="9">
    <source>
        <dbReference type="PROSITE" id="PS51194"/>
    </source>
</evidence>
<feature type="compositionally biased region" description="Acidic residues" evidence="7">
    <location>
        <begin position="86"/>
        <end position="101"/>
    </location>
</feature>
<dbReference type="EMBL" id="CAXHTA020000016">
    <property type="protein sequence ID" value="CAL5226953.1"/>
    <property type="molecule type" value="Genomic_DNA"/>
</dbReference>
<dbReference type="PANTHER" id="PTHR18934">
    <property type="entry name" value="ATP-DEPENDENT RNA HELICASE"/>
    <property type="match status" value="1"/>
</dbReference>
<dbReference type="CDD" id="cd18791">
    <property type="entry name" value="SF2_C_RHA"/>
    <property type="match status" value="1"/>
</dbReference>
<evidence type="ECO:0000256" key="3">
    <source>
        <dbReference type="ARBA" id="ARBA00022741"/>
    </source>
</evidence>
<dbReference type="SMART" id="SM00847">
    <property type="entry name" value="HA2"/>
    <property type="match status" value="1"/>
</dbReference>
<evidence type="ECO:0000256" key="5">
    <source>
        <dbReference type="ARBA" id="ARBA00022806"/>
    </source>
</evidence>
<feature type="compositionally biased region" description="Acidic residues" evidence="7">
    <location>
        <begin position="475"/>
        <end position="489"/>
    </location>
</feature>
<comment type="caution">
    <text evidence="10">The sequence shown here is derived from an EMBL/GenBank/DDBJ whole genome shotgun (WGS) entry which is preliminary data.</text>
</comment>
<dbReference type="InterPro" id="IPR011545">
    <property type="entry name" value="DEAD/DEAH_box_helicase_dom"/>
</dbReference>
<dbReference type="InterPro" id="IPR048333">
    <property type="entry name" value="HA2_WH"/>
</dbReference>
<dbReference type="PROSITE" id="PS51192">
    <property type="entry name" value="HELICASE_ATP_BIND_1"/>
    <property type="match status" value="1"/>
</dbReference>
<gene>
    <name evidence="10" type="primary">g9838</name>
    <name evidence="10" type="ORF">VP750_LOCUS8859</name>
</gene>
<dbReference type="InterPro" id="IPR027417">
    <property type="entry name" value="P-loop_NTPase"/>
</dbReference>
<feature type="compositionally biased region" description="Polar residues" evidence="7">
    <location>
        <begin position="105"/>
        <end position="114"/>
    </location>
</feature>
<keyword evidence="6" id="KW-0067">ATP-binding</keyword>
<name>A0ABP1G8I3_9CHLO</name>
<dbReference type="Gene3D" id="3.40.50.300">
    <property type="entry name" value="P-loop containing nucleotide triphosphate hydrolases"/>
    <property type="match status" value="3"/>
</dbReference>
<feature type="region of interest" description="Disordered" evidence="7">
    <location>
        <begin position="427"/>
        <end position="494"/>
    </location>
</feature>
<dbReference type="Proteomes" id="UP001497392">
    <property type="component" value="Unassembled WGS sequence"/>
</dbReference>
<proteinExistence type="inferred from homology"/>
<evidence type="ECO:0000313" key="11">
    <source>
        <dbReference type="Proteomes" id="UP001497392"/>
    </source>
</evidence>
<feature type="domain" description="Helicase ATP-binding" evidence="8">
    <location>
        <begin position="181"/>
        <end position="360"/>
    </location>
</feature>
<dbReference type="PROSITE" id="PS51194">
    <property type="entry name" value="HELICASE_CTER"/>
    <property type="match status" value="1"/>
</dbReference>
<dbReference type="Pfam" id="PF21010">
    <property type="entry name" value="HA2_C"/>
    <property type="match status" value="1"/>
</dbReference>
<feature type="domain" description="Helicase C-terminal" evidence="9">
    <location>
        <begin position="478"/>
        <end position="667"/>
    </location>
</feature>
<organism evidence="10 11">
    <name type="scientific">Coccomyxa viridis</name>
    <dbReference type="NCBI Taxonomy" id="1274662"/>
    <lineage>
        <taxon>Eukaryota</taxon>
        <taxon>Viridiplantae</taxon>
        <taxon>Chlorophyta</taxon>
        <taxon>core chlorophytes</taxon>
        <taxon>Trebouxiophyceae</taxon>
        <taxon>Trebouxiophyceae incertae sedis</taxon>
        <taxon>Coccomyxaceae</taxon>
        <taxon>Coccomyxa</taxon>
    </lineage>
</organism>
<dbReference type="Pfam" id="PF04408">
    <property type="entry name" value="WHD_HA2"/>
    <property type="match status" value="1"/>
</dbReference>
<evidence type="ECO:0000256" key="1">
    <source>
        <dbReference type="ARBA" id="ARBA00008792"/>
    </source>
</evidence>
<evidence type="ECO:0000259" key="8">
    <source>
        <dbReference type="PROSITE" id="PS51192"/>
    </source>
</evidence>
<dbReference type="InterPro" id="IPR001650">
    <property type="entry name" value="Helicase_C-like"/>
</dbReference>
<dbReference type="InterPro" id="IPR056371">
    <property type="entry name" value="DHX37-like_C"/>
</dbReference>
<dbReference type="InterPro" id="IPR002464">
    <property type="entry name" value="DNA/RNA_helicase_DEAH_CS"/>
</dbReference>
<feature type="region of interest" description="Disordered" evidence="7">
    <location>
        <begin position="75"/>
        <end position="114"/>
    </location>
</feature>
<dbReference type="SMART" id="SM00490">
    <property type="entry name" value="HELICc"/>
    <property type="match status" value="1"/>
</dbReference>
<dbReference type="InterPro" id="IPR014001">
    <property type="entry name" value="Helicase_ATP-bd"/>
</dbReference>